<reference evidence="1 2" key="1">
    <citation type="submission" date="2020-08" db="EMBL/GenBank/DDBJ databases">
        <title>Genomic Encyclopedia of Type Strains, Phase IV (KMG-IV): sequencing the most valuable type-strain genomes for metagenomic binning, comparative biology and taxonomic classification.</title>
        <authorList>
            <person name="Goeker M."/>
        </authorList>
    </citation>
    <scope>NUCLEOTIDE SEQUENCE [LARGE SCALE GENOMIC DNA]</scope>
    <source>
        <strain evidence="1 2">DSM 5391</strain>
    </source>
</reference>
<keyword evidence="1" id="KW-0489">Methyltransferase</keyword>
<accession>A0A7X0HT13</accession>
<comment type="caution">
    <text evidence="1">The sequence shown here is derived from an EMBL/GenBank/DDBJ whole genome shotgun (WGS) entry which is preliminary data.</text>
</comment>
<dbReference type="SUPFAM" id="SSF53335">
    <property type="entry name" value="S-adenosyl-L-methionine-dependent methyltransferases"/>
    <property type="match status" value="1"/>
</dbReference>
<keyword evidence="1" id="KW-0808">Transferase</keyword>
<dbReference type="GO" id="GO:0008168">
    <property type="term" value="F:methyltransferase activity"/>
    <property type="evidence" value="ECO:0007669"/>
    <property type="project" value="UniProtKB-KW"/>
</dbReference>
<organism evidence="1 2">
    <name type="scientific">Bacillus benzoevorans</name>
    <dbReference type="NCBI Taxonomy" id="1456"/>
    <lineage>
        <taxon>Bacteria</taxon>
        <taxon>Bacillati</taxon>
        <taxon>Bacillota</taxon>
        <taxon>Bacilli</taxon>
        <taxon>Bacillales</taxon>
        <taxon>Bacillaceae</taxon>
        <taxon>Bacillus</taxon>
    </lineage>
</organism>
<name>A0A7X0HT13_9BACI</name>
<keyword evidence="2" id="KW-1185">Reference proteome</keyword>
<proteinExistence type="predicted"/>
<protein>
    <submittedName>
        <fullName evidence="1">Ubiquinone/menaquinone biosynthesis C-methylase UbiE</fullName>
    </submittedName>
</protein>
<dbReference type="Proteomes" id="UP000531594">
    <property type="component" value="Unassembled WGS sequence"/>
</dbReference>
<dbReference type="RefSeq" id="WP_184527185.1">
    <property type="nucleotide sequence ID" value="NZ_JACHGK010000010.1"/>
</dbReference>
<sequence>MSAAEQRTKLELERIIFIGRTYEEYLSMFSLSFDELKGKKILDCPAGACSFTAWGNQAGLDITACDIAYDHRIEDLKDKGKQDIGHTMEVMESAKGNYIWDFFRDIDGLRKHRLSALEDCTAHMRKHRSRYVPVVLPVLPFENEKFDLLLSAHFLFMYADRLDYQYHIETLRELLRVTKDEIRIFPLIDLEGKRYEHLDKIIDYLTGLGCIVKEETVPYEFMINGNSMLKIRKNNYEG</sequence>
<keyword evidence="1" id="KW-0830">Ubiquinone</keyword>
<evidence type="ECO:0000313" key="2">
    <source>
        <dbReference type="Proteomes" id="UP000531594"/>
    </source>
</evidence>
<evidence type="ECO:0000313" key="1">
    <source>
        <dbReference type="EMBL" id="MBB6446317.1"/>
    </source>
</evidence>
<dbReference type="EMBL" id="JACHGK010000010">
    <property type="protein sequence ID" value="MBB6446317.1"/>
    <property type="molecule type" value="Genomic_DNA"/>
</dbReference>
<gene>
    <name evidence="1" type="ORF">HNR53_002974</name>
</gene>
<dbReference type="GO" id="GO:0032259">
    <property type="term" value="P:methylation"/>
    <property type="evidence" value="ECO:0007669"/>
    <property type="project" value="UniProtKB-KW"/>
</dbReference>
<dbReference type="Gene3D" id="3.40.50.150">
    <property type="entry name" value="Vaccinia Virus protein VP39"/>
    <property type="match status" value="1"/>
</dbReference>
<dbReference type="InterPro" id="IPR029063">
    <property type="entry name" value="SAM-dependent_MTases_sf"/>
</dbReference>
<dbReference type="AlphaFoldDB" id="A0A7X0HT13"/>